<dbReference type="EMBL" id="CAWYQH010000141">
    <property type="protein sequence ID" value="CAK8695078.1"/>
    <property type="molecule type" value="Genomic_DNA"/>
</dbReference>
<organism evidence="10 11">
    <name type="scientific">Clavelina lepadiformis</name>
    <name type="common">Light-bulb sea squirt</name>
    <name type="synonym">Ascidia lepadiformis</name>
    <dbReference type="NCBI Taxonomy" id="159417"/>
    <lineage>
        <taxon>Eukaryota</taxon>
        <taxon>Metazoa</taxon>
        <taxon>Chordata</taxon>
        <taxon>Tunicata</taxon>
        <taxon>Ascidiacea</taxon>
        <taxon>Aplousobranchia</taxon>
        <taxon>Clavelinidae</taxon>
        <taxon>Clavelina</taxon>
    </lineage>
</organism>
<reference evidence="10 11" key="1">
    <citation type="submission" date="2024-02" db="EMBL/GenBank/DDBJ databases">
        <authorList>
            <person name="Daric V."/>
            <person name="Darras S."/>
        </authorList>
    </citation>
    <scope>NUCLEOTIDE SEQUENCE [LARGE SCALE GENOMIC DNA]</scope>
</reference>
<gene>
    <name evidence="10" type="ORF">CVLEPA_LOCUS28368</name>
</gene>
<dbReference type="PANTHER" id="PTHR10942">
    <property type="entry name" value="LEISHMANOLYSIN-LIKE PEPTIDASE"/>
    <property type="match status" value="1"/>
</dbReference>
<evidence type="ECO:0000256" key="1">
    <source>
        <dbReference type="ARBA" id="ARBA00005860"/>
    </source>
</evidence>
<evidence type="ECO:0000256" key="6">
    <source>
        <dbReference type="ARBA" id="ARBA00023049"/>
    </source>
</evidence>
<dbReference type="Gene3D" id="3.10.170.20">
    <property type="match status" value="1"/>
</dbReference>
<keyword evidence="11" id="KW-1185">Reference proteome</keyword>
<evidence type="ECO:0000256" key="2">
    <source>
        <dbReference type="ARBA" id="ARBA00022670"/>
    </source>
</evidence>
<evidence type="ECO:0000256" key="3">
    <source>
        <dbReference type="ARBA" id="ARBA00022723"/>
    </source>
</evidence>
<comment type="cofactor">
    <cofactor evidence="7">
        <name>Zn(2+)</name>
        <dbReference type="ChEBI" id="CHEBI:29105"/>
    </cofactor>
    <text evidence="7">Binds 1 zinc ion per subunit.</text>
</comment>
<accession>A0ABP0GTL6</accession>
<dbReference type="PANTHER" id="PTHR10942:SF6">
    <property type="entry name" value="CILIATED LEFT-RIGHT ORGANIZER METALLOPEPTIDASE"/>
    <property type="match status" value="1"/>
</dbReference>
<keyword evidence="2 7" id="KW-0645">Protease</keyword>
<dbReference type="EC" id="3.4.24.-" evidence="7"/>
<sequence length="687" mass="76453">MQSGRLEPTVEASVIPVQGALLLSRHDICQGYWQDLTAPNKGKCGKINPGYSGEICLDDFQIPDEHLSGFETYDRNNSDPIETLYVSGSGLNDTDTVIYVRSENTPKCQDGGIIAYATYCQLDQYNRPVAGYANFCPNHLSSDLYEHEKLYLTVLHEFFHVLGFSQKLFDKFQDCQFVTLSTSQNDSAARWDCEPRGEAVDYVDDWYRILTPAVRRESKEHFNCSRIAGPLESDTTDKKKSSHWESRYIQPSLMTSTLGLPHLTILDRITLAVFQDSGWYRVNMSQATELFWGKNAGCEFGSEKYCHAGDSPFFCTASDFVSGCHYLHFDKGVCSTNDFLDSCRVYKPAKKEECWDVKEYENKKTGEVFNINSRCFVSNLSIDQEQYEEKHHIVKRNSEEQGRCYEHRCNDTKTLEIRLSGTDWVICPSYQFIKIRGFEGRVLCPSAEVTCHPAVQKRIHSASASAICVNVNISFRGLQKFINSPLPLGVTKESRYTQIAKQFFHDANVIIKATGASLATLPAKRGDVMYFSLKALQSLSGSCAGAINMLKLRVLNKTLNISVENTVLTATHIQHRYTLVACTSKSYQPYPTNPSESDGDKGGIDKDDKYKPGPGLHSGIIAASVIGVVCVGVFASVGGILYWKSLVPRAIGPSTGSAPEISYQPNSNGSPISGSENGSFGQMQFPV</sequence>
<dbReference type="Pfam" id="PF01457">
    <property type="entry name" value="Peptidase_M8"/>
    <property type="match status" value="1"/>
</dbReference>
<dbReference type="Proteomes" id="UP001642483">
    <property type="component" value="Unassembled WGS sequence"/>
</dbReference>
<evidence type="ECO:0000256" key="4">
    <source>
        <dbReference type="ARBA" id="ARBA00022801"/>
    </source>
</evidence>
<keyword evidence="6 7" id="KW-0482">Metalloprotease</keyword>
<proteinExistence type="inferred from homology"/>
<evidence type="ECO:0000256" key="9">
    <source>
        <dbReference type="SAM" id="Phobius"/>
    </source>
</evidence>
<evidence type="ECO:0000313" key="10">
    <source>
        <dbReference type="EMBL" id="CAK8695078.1"/>
    </source>
</evidence>
<protein>
    <recommendedName>
        <fullName evidence="7">Leishmanolysin-like peptidase</fullName>
        <ecNumber evidence="7">3.4.24.-</ecNumber>
    </recommendedName>
</protein>
<dbReference type="InterPro" id="IPR001577">
    <property type="entry name" value="Peptidase_M8"/>
</dbReference>
<keyword evidence="4 7" id="KW-0378">Hydrolase</keyword>
<evidence type="ECO:0000256" key="7">
    <source>
        <dbReference type="RuleBase" id="RU366077"/>
    </source>
</evidence>
<keyword evidence="3 7" id="KW-0479">Metal-binding</keyword>
<keyword evidence="9" id="KW-0812">Transmembrane</keyword>
<evidence type="ECO:0000256" key="5">
    <source>
        <dbReference type="ARBA" id="ARBA00022833"/>
    </source>
</evidence>
<dbReference type="Gene3D" id="3.90.132.10">
    <property type="entry name" value="Leishmanolysin , domain 2"/>
    <property type="match status" value="1"/>
</dbReference>
<comment type="caution">
    <text evidence="10">The sequence shown here is derived from an EMBL/GenBank/DDBJ whole genome shotgun (WGS) entry which is preliminary data.</text>
</comment>
<feature type="region of interest" description="Disordered" evidence="8">
    <location>
        <begin position="656"/>
        <end position="687"/>
    </location>
</feature>
<feature type="transmembrane region" description="Helical" evidence="9">
    <location>
        <begin position="620"/>
        <end position="643"/>
    </location>
</feature>
<evidence type="ECO:0000256" key="8">
    <source>
        <dbReference type="SAM" id="MobiDB-lite"/>
    </source>
</evidence>
<feature type="compositionally biased region" description="Basic and acidic residues" evidence="8">
    <location>
        <begin position="598"/>
        <end position="609"/>
    </location>
</feature>
<keyword evidence="9" id="KW-1133">Transmembrane helix</keyword>
<feature type="region of interest" description="Disordered" evidence="8">
    <location>
        <begin position="589"/>
        <end position="609"/>
    </location>
</feature>
<comment type="similarity">
    <text evidence="1 7">Belongs to the peptidase M8 family.</text>
</comment>
<name>A0ABP0GTL6_CLALP</name>
<keyword evidence="9" id="KW-0472">Membrane</keyword>
<keyword evidence="5 7" id="KW-0862">Zinc</keyword>
<dbReference type="SUPFAM" id="SSF55486">
    <property type="entry name" value="Metalloproteases ('zincins'), catalytic domain"/>
    <property type="match status" value="1"/>
</dbReference>
<evidence type="ECO:0000313" key="11">
    <source>
        <dbReference type="Proteomes" id="UP001642483"/>
    </source>
</evidence>
<feature type="compositionally biased region" description="Polar residues" evidence="8">
    <location>
        <begin position="663"/>
        <end position="687"/>
    </location>
</feature>